<sequence>MMALEQACMELIPKPWGSTDLLPWSGAGHPSVPIGELWFQRCDKHAPEPALLLKLLFTREALSIQVHPDDAAAHQMGLPRGKTEAWYILSAASDATVGVGLEAVVNPEQLRASVADGSIARLVAWHKPHAGEVIAVPAGTIHAIGAGLVLAEIQQRSDTTFRLFDHGRARELHIEQGVAVAHADPTKRTVPPRRLSDVRTLLVANPYFVFERIDLPAGSIWELDARCETWLVAIAGAAAIGALQIGVGQGCFVEAQGVRIVPGEAGLSCLVAYDAAAPSRDLLRRVDGDGMPLFRETVSPPTGPPQAVVSSPVPSTEARS</sequence>
<evidence type="ECO:0000256" key="2">
    <source>
        <dbReference type="ARBA" id="ARBA00022833"/>
    </source>
</evidence>
<dbReference type="Gene3D" id="2.60.120.10">
    <property type="entry name" value="Jelly Rolls"/>
    <property type="match status" value="1"/>
</dbReference>
<dbReference type="AlphaFoldDB" id="A0A9E7ZKT9"/>
<feature type="compositionally biased region" description="Low complexity" evidence="3">
    <location>
        <begin position="305"/>
        <end position="320"/>
    </location>
</feature>
<dbReference type="EMBL" id="CP102774">
    <property type="protein sequence ID" value="UZF86693.1"/>
    <property type="molecule type" value="Genomic_DNA"/>
</dbReference>
<organism evidence="4">
    <name type="scientific">Bosea sp. NBC_00436</name>
    <dbReference type="NCBI Taxonomy" id="2969620"/>
    <lineage>
        <taxon>Bacteria</taxon>
        <taxon>Pseudomonadati</taxon>
        <taxon>Pseudomonadota</taxon>
        <taxon>Alphaproteobacteria</taxon>
        <taxon>Hyphomicrobiales</taxon>
        <taxon>Boseaceae</taxon>
        <taxon>Bosea</taxon>
    </lineage>
</organism>
<dbReference type="InterPro" id="IPR051804">
    <property type="entry name" value="Carb_Metab_Reg_Kinase/Isom"/>
</dbReference>
<evidence type="ECO:0000256" key="3">
    <source>
        <dbReference type="SAM" id="MobiDB-lite"/>
    </source>
</evidence>
<evidence type="ECO:0000256" key="1">
    <source>
        <dbReference type="ARBA" id="ARBA00022723"/>
    </source>
</evidence>
<feature type="region of interest" description="Disordered" evidence="3">
    <location>
        <begin position="293"/>
        <end position="320"/>
    </location>
</feature>
<dbReference type="PANTHER" id="PTHR42742:SF3">
    <property type="entry name" value="FRUCTOKINASE"/>
    <property type="match status" value="1"/>
</dbReference>
<reference evidence="4" key="1">
    <citation type="submission" date="2022-08" db="EMBL/GenBank/DDBJ databases">
        <title>Complete Genome Sequences of 2 Bosea sp. soil isolates.</title>
        <authorList>
            <person name="Alvarez Arevalo M."/>
            <person name="Sterndorff E.B."/>
            <person name="Faurdal D."/>
            <person name="Joergensen T.S."/>
            <person name="Weber T."/>
        </authorList>
    </citation>
    <scope>NUCLEOTIDE SEQUENCE</scope>
    <source>
        <strain evidence="4">NBC_00436</strain>
    </source>
</reference>
<dbReference type="InterPro" id="IPR011051">
    <property type="entry name" value="RmlC_Cupin_sf"/>
</dbReference>
<accession>A0A9E7ZKT9</accession>
<keyword evidence="2" id="KW-0862">Zinc</keyword>
<dbReference type="CDD" id="cd07010">
    <property type="entry name" value="cupin_PMI_type_I_N_bac"/>
    <property type="match status" value="1"/>
</dbReference>
<keyword evidence="1" id="KW-0479">Metal-binding</keyword>
<keyword evidence="4" id="KW-0413">Isomerase</keyword>
<dbReference type="SUPFAM" id="SSF51182">
    <property type="entry name" value="RmlC-like cupins"/>
    <property type="match status" value="1"/>
</dbReference>
<dbReference type="PANTHER" id="PTHR42742">
    <property type="entry name" value="TRANSCRIPTIONAL REPRESSOR MPRA"/>
    <property type="match status" value="1"/>
</dbReference>
<gene>
    <name evidence="4" type="ORF">NWE54_23510</name>
</gene>
<dbReference type="InterPro" id="IPR014710">
    <property type="entry name" value="RmlC-like_jellyroll"/>
</dbReference>
<dbReference type="GO" id="GO:0016853">
    <property type="term" value="F:isomerase activity"/>
    <property type="evidence" value="ECO:0007669"/>
    <property type="project" value="UniProtKB-KW"/>
</dbReference>
<dbReference type="GO" id="GO:0046872">
    <property type="term" value="F:metal ion binding"/>
    <property type="evidence" value="ECO:0007669"/>
    <property type="project" value="UniProtKB-KW"/>
</dbReference>
<protein>
    <submittedName>
        <fullName evidence="4">Class I mannose-6-phosphate isomerase</fullName>
    </submittedName>
</protein>
<proteinExistence type="predicted"/>
<name>A0A9E7ZKT9_9HYPH</name>
<evidence type="ECO:0000313" key="4">
    <source>
        <dbReference type="EMBL" id="UZF86693.1"/>
    </source>
</evidence>